<keyword evidence="9" id="KW-1185">Reference proteome</keyword>
<evidence type="ECO:0000256" key="3">
    <source>
        <dbReference type="ARBA" id="ARBA00022692"/>
    </source>
</evidence>
<protein>
    <recommendedName>
        <fullName evidence="7">Nuclear envelope membrane protein</fullName>
    </recommendedName>
    <alternativeName>
        <fullName evidence="6">Nuclear rim protein</fullName>
    </alternativeName>
</protein>
<gene>
    <name evidence="10" type="primary">LOC107068120</name>
</gene>
<feature type="transmembrane region" description="Helical" evidence="8">
    <location>
        <begin position="7"/>
        <end position="30"/>
    </location>
</feature>
<evidence type="ECO:0000313" key="10">
    <source>
        <dbReference type="RefSeq" id="XP_015179700.1"/>
    </source>
</evidence>
<accession>A0ABM1IHL3</accession>
<dbReference type="PANTHER" id="PTHR31040">
    <property type="entry name" value="NURIM"/>
    <property type="match status" value="1"/>
</dbReference>
<dbReference type="PANTHER" id="PTHR31040:SF1">
    <property type="entry name" value="NURIM"/>
    <property type="match status" value="1"/>
</dbReference>
<feature type="transmembrane region" description="Helical" evidence="8">
    <location>
        <begin position="186"/>
        <end position="204"/>
    </location>
</feature>
<evidence type="ECO:0000256" key="8">
    <source>
        <dbReference type="SAM" id="Phobius"/>
    </source>
</evidence>
<dbReference type="GeneID" id="107068120"/>
<reference evidence="10" key="1">
    <citation type="submission" date="2025-08" db="UniProtKB">
        <authorList>
            <consortium name="RefSeq"/>
        </authorList>
    </citation>
    <scope>IDENTIFICATION</scope>
    <source>
        <tissue evidence="10">Whole body</tissue>
    </source>
</reference>
<keyword evidence="4 8" id="KW-1133">Transmembrane helix</keyword>
<evidence type="ECO:0000256" key="7">
    <source>
        <dbReference type="ARBA" id="ARBA00032957"/>
    </source>
</evidence>
<name>A0ABM1IHL3_POLDO</name>
<dbReference type="InterPro" id="IPR033580">
    <property type="entry name" value="Nurim-like"/>
</dbReference>
<comment type="similarity">
    <text evidence="2">Belongs to the nurim family.</text>
</comment>
<keyword evidence="5 8" id="KW-0472">Membrane</keyword>
<feature type="transmembrane region" description="Helical" evidence="8">
    <location>
        <begin position="50"/>
        <end position="73"/>
    </location>
</feature>
<keyword evidence="3 8" id="KW-0812">Transmembrane</keyword>
<dbReference type="Gene3D" id="1.20.120.1630">
    <property type="match status" value="1"/>
</dbReference>
<feature type="transmembrane region" description="Helical" evidence="8">
    <location>
        <begin position="128"/>
        <end position="151"/>
    </location>
</feature>
<evidence type="ECO:0000256" key="5">
    <source>
        <dbReference type="ARBA" id="ARBA00023136"/>
    </source>
</evidence>
<organism evidence="9 10">
    <name type="scientific">Polistes dominula</name>
    <name type="common">European paper wasp</name>
    <name type="synonym">Vespa dominula</name>
    <dbReference type="NCBI Taxonomy" id="743375"/>
    <lineage>
        <taxon>Eukaryota</taxon>
        <taxon>Metazoa</taxon>
        <taxon>Ecdysozoa</taxon>
        <taxon>Arthropoda</taxon>
        <taxon>Hexapoda</taxon>
        <taxon>Insecta</taxon>
        <taxon>Pterygota</taxon>
        <taxon>Neoptera</taxon>
        <taxon>Endopterygota</taxon>
        <taxon>Hymenoptera</taxon>
        <taxon>Apocrita</taxon>
        <taxon>Aculeata</taxon>
        <taxon>Vespoidea</taxon>
        <taxon>Vespidae</taxon>
        <taxon>Polistinae</taxon>
        <taxon>Polistini</taxon>
        <taxon>Polistes</taxon>
    </lineage>
</organism>
<evidence type="ECO:0000256" key="6">
    <source>
        <dbReference type="ARBA" id="ARBA00031700"/>
    </source>
</evidence>
<proteinExistence type="inferred from homology"/>
<comment type="subcellular location">
    <subcellularLocation>
        <location evidence="1">Nucleus inner membrane</location>
        <topology evidence="1">Multi-pass membrane protein</topology>
    </subcellularLocation>
</comment>
<evidence type="ECO:0000256" key="1">
    <source>
        <dbReference type="ARBA" id="ARBA00004473"/>
    </source>
</evidence>
<feature type="transmembrane region" description="Helical" evidence="8">
    <location>
        <begin position="94"/>
        <end position="116"/>
    </location>
</feature>
<evidence type="ECO:0000313" key="9">
    <source>
        <dbReference type="Proteomes" id="UP000694924"/>
    </source>
</evidence>
<dbReference type="Proteomes" id="UP000694924">
    <property type="component" value="Unplaced"/>
</dbReference>
<sequence length="247" mass="29517">MIRKTFLVILCITSFFYIFFVLRKLIYFLSNSNEHQKTQLVSTEDGNLNLSTLWSLLIDSCLLSLFILQHSLMANDTVKNFLKKLYIDEIERSLYNTCSAAVLSFLLDNWQIIPWINIWNIDISNNNILWSIFTLIHIFGWFVIYSGCLTMDISELIGFRQVYYKITARPSPMSTKSKELRRYYSHMRHPSFIGFLIILWIHPFMSLDRFLLASILTIYMLLRWSIDKEDYQYHAHVLRCKQREFIF</sequence>
<evidence type="ECO:0000256" key="4">
    <source>
        <dbReference type="ARBA" id="ARBA00022989"/>
    </source>
</evidence>
<evidence type="ECO:0000256" key="2">
    <source>
        <dbReference type="ARBA" id="ARBA00010631"/>
    </source>
</evidence>
<dbReference type="RefSeq" id="XP_015179700.1">
    <property type="nucleotide sequence ID" value="XM_015324214.1"/>
</dbReference>